<evidence type="ECO:0000256" key="1">
    <source>
        <dbReference type="SAM" id="Phobius"/>
    </source>
</evidence>
<organism evidence="2">
    <name type="scientific">Tanacetum cinerariifolium</name>
    <name type="common">Dalmatian daisy</name>
    <name type="synonym">Chrysanthemum cinerariifolium</name>
    <dbReference type="NCBI Taxonomy" id="118510"/>
    <lineage>
        <taxon>Eukaryota</taxon>
        <taxon>Viridiplantae</taxon>
        <taxon>Streptophyta</taxon>
        <taxon>Embryophyta</taxon>
        <taxon>Tracheophyta</taxon>
        <taxon>Spermatophyta</taxon>
        <taxon>Magnoliopsida</taxon>
        <taxon>eudicotyledons</taxon>
        <taxon>Gunneridae</taxon>
        <taxon>Pentapetalae</taxon>
        <taxon>asterids</taxon>
        <taxon>campanulids</taxon>
        <taxon>Asterales</taxon>
        <taxon>Asteraceae</taxon>
        <taxon>Asteroideae</taxon>
        <taxon>Anthemideae</taxon>
        <taxon>Anthemidinae</taxon>
        <taxon>Tanacetum</taxon>
    </lineage>
</organism>
<accession>A0A699HW03</accession>
<feature type="transmembrane region" description="Helical" evidence="1">
    <location>
        <begin position="6"/>
        <end position="25"/>
    </location>
</feature>
<feature type="non-terminal residue" evidence="2">
    <location>
        <position position="106"/>
    </location>
</feature>
<keyword evidence="1" id="KW-1133">Transmembrane helix</keyword>
<keyword evidence="1" id="KW-0812">Transmembrane</keyword>
<evidence type="ECO:0000313" key="2">
    <source>
        <dbReference type="EMBL" id="GEY93646.1"/>
    </source>
</evidence>
<dbReference type="EMBL" id="BKCJ010224173">
    <property type="protein sequence ID" value="GEY93646.1"/>
    <property type="molecule type" value="Genomic_DNA"/>
</dbReference>
<reference evidence="2" key="1">
    <citation type="journal article" date="2019" name="Sci. Rep.">
        <title>Draft genome of Tanacetum cinerariifolium, the natural source of mosquito coil.</title>
        <authorList>
            <person name="Yamashiro T."/>
            <person name="Shiraishi A."/>
            <person name="Satake H."/>
            <person name="Nakayama K."/>
        </authorList>
    </citation>
    <scope>NUCLEOTIDE SEQUENCE</scope>
</reference>
<name>A0A699HW03_TANCI</name>
<dbReference type="AlphaFoldDB" id="A0A699HW03"/>
<comment type="caution">
    <text evidence="2">The sequence shown here is derived from an EMBL/GenBank/DDBJ whole genome shotgun (WGS) entry which is preliminary data.</text>
</comment>
<keyword evidence="1" id="KW-0472">Membrane</keyword>
<gene>
    <name evidence="2" type="ORF">Tci_465620</name>
</gene>
<proteinExistence type="predicted"/>
<sequence length="106" mass="11737">MASIKVEIIGALVGWGITIVAMTYVSSFWQMSIMKGKAVVDEAVISHPIDPEILKVDVAQLAPKLRNNRTAHSDYLKHTQEETTTLKKIVEQGRSLNPLNTSLDYA</sequence>
<protein>
    <submittedName>
        <fullName evidence="2">Uncharacterized protein</fullName>
    </submittedName>
</protein>